<accession>A0A9Y1BNN7</accession>
<sequence>MIIVQISIFLYSILKKEKSSDKIFIVKFVIISLISILGPLGYSLIFVGGYVISRFLLFMSVFVSSSIAYIRVSKKINVILLIFLSISTIIAPIAKYGSDSTEMMSTKEEEIYALFINKYENVTIHCFTPSKIFISYLSALKNKSTYYQIYDIKLQNKESFNPKLLLNFSLFINDFICFSISDYHFIDIRYGWGQEYLNIWKIYNETNYYIMGNEYISFYFIDKI</sequence>
<evidence type="ECO:0000256" key="1">
    <source>
        <dbReference type="SAM" id="Phobius"/>
    </source>
</evidence>
<dbReference type="Proteomes" id="UP001201020">
    <property type="component" value="Chromosome"/>
</dbReference>
<dbReference type="EMBL" id="CP084166">
    <property type="protein sequence ID" value="UJG41569.1"/>
    <property type="molecule type" value="Genomic_DNA"/>
</dbReference>
<organism evidence="2">
    <name type="scientific">Candidatus Heimdallarchaeum aukensis</name>
    <dbReference type="NCBI Taxonomy" id="2876573"/>
    <lineage>
        <taxon>Archaea</taxon>
        <taxon>Promethearchaeati</taxon>
        <taxon>Candidatus Heimdallarchaeota</taxon>
        <taxon>Candidatus Heimdallarchaeia (ex Rinke et al. 2021) (nom. nud.)</taxon>
        <taxon>Candidatus Heimdallarchaeales</taxon>
        <taxon>Candidatus Heimdallarchaeaceae</taxon>
        <taxon>Candidatus Heimdallarchaeum</taxon>
    </lineage>
</organism>
<keyword evidence="1" id="KW-1133">Transmembrane helix</keyword>
<feature type="transmembrane region" description="Helical" evidence="1">
    <location>
        <begin position="51"/>
        <end position="70"/>
    </location>
</feature>
<evidence type="ECO:0000313" key="2">
    <source>
        <dbReference type="EMBL" id="UJG41569.1"/>
    </source>
</evidence>
<keyword evidence="1" id="KW-0472">Membrane</keyword>
<proteinExistence type="predicted"/>
<name>A0A9Y1BNN7_9ARCH</name>
<gene>
    <name evidence="2" type="ORF">K9W45_03660</name>
</gene>
<reference evidence="2" key="1">
    <citation type="journal article" date="2022" name="Nat. Microbiol.">
        <title>Unique mobile elements and scalable gene flow at the prokaryote-eukaryote boundary revealed by circularized Asgard archaea genomes.</title>
        <authorList>
            <person name="Wu F."/>
            <person name="Speth D.R."/>
            <person name="Philosof A."/>
            <person name="Cremiere A."/>
            <person name="Narayanan A."/>
            <person name="Barco R.A."/>
            <person name="Connon S.A."/>
            <person name="Amend J.P."/>
            <person name="Antoshechkin I.A."/>
            <person name="Orphan V.J."/>
        </authorList>
    </citation>
    <scope>NUCLEOTIDE SEQUENCE</scope>
    <source>
        <strain evidence="2">PM71</strain>
    </source>
</reference>
<protein>
    <submittedName>
        <fullName evidence="2">Uncharacterized protein</fullName>
    </submittedName>
</protein>
<feature type="transmembrane region" description="Helical" evidence="1">
    <location>
        <begin position="24"/>
        <end position="45"/>
    </location>
</feature>
<dbReference type="AlphaFoldDB" id="A0A9Y1BNN7"/>
<keyword evidence="1" id="KW-0812">Transmembrane</keyword>
<feature type="transmembrane region" description="Helical" evidence="1">
    <location>
        <begin position="77"/>
        <end position="97"/>
    </location>
</feature>